<dbReference type="RefSeq" id="WP_208569178.1">
    <property type="nucleotide sequence ID" value="NZ_JAGFWR010000016.1"/>
</dbReference>
<sequence>MPQVRSSRSIRLLAAGAAGAAAVAMFPAVSAQAGTSSINVSVKGGYNNTQSLGTATGTVTGTTGSTQASYSVTLCGQSTYPSASVTIQGGTATATHTVYYQNCETFTGDLVSSYGFTNVQVSVSGSTFYPGSQYTTYTKTKAVYF</sequence>
<evidence type="ECO:0000256" key="1">
    <source>
        <dbReference type="SAM" id="SignalP"/>
    </source>
</evidence>
<feature type="signal peptide" evidence="1">
    <location>
        <begin position="1"/>
        <end position="33"/>
    </location>
</feature>
<protein>
    <recommendedName>
        <fullName evidence="4">Tat pathway signal sequence domain protein</fullName>
    </recommendedName>
</protein>
<evidence type="ECO:0008006" key="4">
    <source>
        <dbReference type="Google" id="ProtNLM"/>
    </source>
</evidence>
<gene>
    <name evidence="2" type="ORF">JQN83_22705</name>
</gene>
<reference evidence="2 3" key="1">
    <citation type="submission" date="2021-03" db="EMBL/GenBank/DDBJ databases">
        <authorList>
            <person name="Lee D.-H."/>
        </authorList>
    </citation>
    <scope>NUCLEOTIDE SEQUENCE [LARGE SCALE GENOMIC DNA]</scope>
    <source>
        <strain evidence="2 3">MMS20-R2-23</strain>
    </source>
</reference>
<dbReference type="EMBL" id="JAGFWR010000016">
    <property type="protein sequence ID" value="MBO4163606.1"/>
    <property type="molecule type" value="Genomic_DNA"/>
</dbReference>
<feature type="chain" id="PRO_5046031617" description="Tat pathway signal sequence domain protein" evidence="1">
    <location>
        <begin position="34"/>
        <end position="145"/>
    </location>
</feature>
<name>A0ABS3VDA5_9ACTN</name>
<comment type="caution">
    <text evidence="2">The sequence shown here is derived from an EMBL/GenBank/DDBJ whole genome shotgun (WGS) entry which is preliminary data.</text>
</comment>
<keyword evidence="3" id="KW-1185">Reference proteome</keyword>
<proteinExistence type="predicted"/>
<accession>A0ABS3VDA5</accession>
<dbReference type="Proteomes" id="UP000671399">
    <property type="component" value="Unassembled WGS sequence"/>
</dbReference>
<evidence type="ECO:0000313" key="2">
    <source>
        <dbReference type="EMBL" id="MBO4163606.1"/>
    </source>
</evidence>
<evidence type="ECO:0000313" key="3">
    <source>
        <dbReference type="Proteomes" id="UP000671399"/>
    </source>
</evidence>
<organism evidence="2 3">
    <name type="scientific">Micromonospora antibiotica</name>
    <dbReference type="NCBI Taxonomy" id="2807623"/>
    <lineage>
        <taxon>Bacteria</taxon>
        <taxon>Bacillati</taxon>
        <taxon>Actinomycetota</taxon>
        <taxon>Actinomycetes</taxon>
        <taxon>Micromonosporales</taxon>
        <taxon>Micromonosporaceae</taxon>
        <taxon>Micromonospora</taxon>
    </lineage>
</organism>
<keyword evidence="1" id="KW-0732">Signal</keyword>